<evidence type="ECO:0000313" key="3">
    <source>
        <dbReference type="EMBL" id="PSS07206.1"/>
    </source>
</evidence>
<feature type="region of interest" description="Disordered" evidence="1">
    <location>
        <begin position="1"/>
        <end position="176"/>
    </location>
</feature>
<keyword evidence="4" id="KW-1185">Reference proteome</keyword>
<dbReference type="SMART" id="SM00577">
    <property type="entry name" value="CPDc"/>
    <property type="match status" value="1"/>
</dbReference>
<dbReference type="GO" id="GO:1904262">
    <property type="term" value="P:negative regulation of TORC1 signaling"/>
    <property type="evidence" value="ECO:0007669"/>
    <property type="project" value="UniProtKB-ARBA"/>
</dbReference>
<dbReference type="AlphaFoldDB" id="A0A2R6QF37"/>
<dbReference type="GO" id="GO:0045944">
    <property type="term" value="P:positive regulation of transcription by RNA polymerase II"/>
    <property type="evidence" value="ECO:0007669"/>
    <property type="project" value="UniProtKB-ARBA"/>
</dbReference>
<dbReference type="CDD" id="cd07521">
    <property type="entry name" value="HAD_FCP1-like"/>
    <property type="match status" value="1"/>
</dbReference>
<dbReference type="InterPro" id="IPR004274">
    <property type="entry name" value="FCP1_dom"/>
</dbReference>
<dbReference type="GO" id="GO:0034198">
    <property type="term" value="P:cellular response to amino acid starvation"/>
    <property type="evidence" value="ECO:0007669"/>
    <property type="project" value="UniProtKB-ARBA"/>
</dbReference>
<sequence length="565" mass="60975">MASTEHTSETADQDSTVEEVQAQSGLTQLVELSSVQNGNVEATAADNSAHPAHTDVGSDVAGASGNKADTSEPGPVPSTSTEPAKAGPSKDVFISQPSAVSASSPSSKDKADEQDRPKDAEKDRASLNTSTATYTRTQSTRRKDAKSASENAHPASTPPESPRKSKPSKKAKGKRSLFSRLFQVFVPCVAPSTRTHAVDIDVPKHQPSEPVGIAQPDLKEKQTAKEAQELPPRPEPEPPLTVLDTAPPSHEDVPELPPPTEDVPLKREPTPVPPPLQPIDVPSSSDDPTVVVPPTPTKSLLPRDETEGVLSGAVQPPGSTGDEIGHDPHQRRRDSLHDSDGSTSYTEDEDLEEGPPVDQIEDEEERLILQGGAGIPIGPDGVPRPLLPPLSAKHAGRKCLVLDLDETLVHSSFKSISQADYVVPVEIEYNWHNVYVIKRPGVDNFLKKMGEIYEVVVFTASLSKYADPVLDKLDIHRVVSHRLFRESCYNHRGNYVKDLSQLGRPITDTIIIDNSPASYIFHPNNAVPVSSWFNDPHDTELTDLVPFLADLSQVDDVRGVLDGGL</sequence>
<dbReference type="InterPro" id="IPR050365">
    <property type="entry name" value="TIM50"/>
</dbReference>
<feature type="domain" description="FCP1 homology" evidence="2">
    <location>
        <begin position="393"/>
        <end position="551"/>
    </location>
</feature>
<reference evidence="3 4" key="1">
    <citation type="submission" date="2018-02" db="EMBL/GenBank/DDBJ databases">
        <title>Genome sequence of the basidiomycete white-rot fungus Phlebia centrifuga.</title>
        <authorList>
            <person name="Granchi Z."/>
            <person name="Peng M."/>
            <person name="de Vries R.P."/>
            <person name="Hilden K."/>
            <person name="Makela M.R."/>
            <person name="Grigoriev I."/>
            <person name="Riley R."/>
        </authorList>
    </citation>
    <scope>NUCLEOTIDE SEQUENCE [LARGE SCALE GENOMIC DNA]</scope>
    <source>
        <strain evidence="3 4">FBCC195</strain>
    </source>
</reference>
<evidence type="ECO:0000256" key="1">
    <source>
        <dbReference type="SAM" id="MobiDB-lite"/>
    </source>
</evidence>
<dbReference type="OrthoDB" id="277011at2759"/>
<evidence type="ECO:0000313" key="4">
    <source>
        <dbReference type="Proteomes" id="UP000186601"/>
    </source>
</evidence>
<dbReference type="EMBL" id="MLYV02000343">
    <property type="protein sequence ID" value="PSS07206.1"/>
    <property type="molecule type" value="Genomic_DNA"/>
</dbReference>
<feature type="compositionally biased region" description="Low complexity" evidence="1">
    <location>
        <begin position="95"/>
        <end position="106"/>
    </location>
</feature>
<feature type="compositionally biased region" description="Acidic residues" evidence="1">
    <location>
        <begin position="346"/>
        <end position="358"/>
    </location>
</feature>
<feature type="region of interest" description="Disordered" evidence="1">
    <location>
        <begin position="199"/>
        <end position="358"/>
    </location>
</feature>
<feature type="compositionally biased region" description="Basic and acidic residues" evidence="1">
    <location>
        <begin position="217"/>
        <end position="236"/>
    </location>
</feature>
<dbReference type="Gene3D" id="3.40.50.1000">
    <property type="entry name" value="HAD superfamily/HAD-like"/>
    <property type="match status" value="1"/>
</dbReference>
<dbReference type="InterPro" id="IPR036412">
    <property type="entry name" value="HAD-like_sf"/>
</dbReference>
<feature type="compositionally biased region" description="Basic residues" evidence="1">
    <location>
        <begin position="164"/>
        <end position="176"/>
    </location>
</feature>
<dbReference type="STRING" id="98765.A0A2R6QF37"/>
<feature type="compositionally biased region" description="Basic and acidic residues" evidence="1">
    <location>
        <begin position="323"/>
        <end position="340"/>
    </location>
</feature>
<gene>
    <name evidence="3" type="ORF">PHLCEN_2v3489</name>
</gene>
<feature type="compositionally biased region" description="Low complexity" evidence="1">
    <location>
        <begin position="129"/>
        <end position="138"/>
    </location>
</feature>
<dbReference type="GO" id="GO:0009651">
    <property type="term" value="P:response to salt stress"/>
    <property type="evidence" value="ECO:0007669"/>
    <property type="project" value="UniProtKB-ARBA"/>
</dbReference>
<feature type="compositionally biased region" description="Basic and acidic residues" evidence="1">
    <location>
        <begin position="107"/>
        <end position="125"/>
    </location>
</feature>
<evidence type="ECO:0000259" key="2">
    <source>
        <dbReference type="PROSITE" id="PS50969"/>
    </source>
</evidence>
<dbReference type="SUPFAM" id="SSF56784">
    <property type="entry name" value="HAD-like"/>
    <property type="match status" value="1"/>
</dbReference>
<dbReference type="Pfam" id="PF03031">
    <property type="entry name" value="NIF"/>
    <property type="match status" value="1"/>
</dbReference>
<comment type="caution">
    <text evidence="3">The sequence shown here is derived from an EMBL/GenBank/DDBJ whole genome shotgun (WGS) entry which is preliminary data.</text>
</comment>
<dbReference type="FunFam" id="3.40.50.1000:FF:000043">
    <property type="entry name" value="General stress response phosphoprotein phosphatase Psr1/2"/>
    <property type="match status" value="1"/>
</dbReference>
<dbReference type="NCBIfam" id="TIGR02251">
    <property type="entry name" value="HIF-SF_euk"/>
    <property type="match status" value="1"/>
</dbReference>
<feature type="compositionally biased region" description="Low complexity" evidence="1">
    <location>
        <begin position="278"/>
        <end position="290"/>
    </location>
</feature>
<protein>
    <recommendedName>
        <fullName evidence="2">FCP1 homology domain-containing protein</fullName>
    </recommendedName>
</protein>
<organism evidence="3 4">
    <name type="scientific">Hermanssonia centrifuga</name>
    <dbReference type="NCBI Taxonomy" id="98765"/>
    <lineage>
        <taxon>Eukaryota</taxon>
        <taxon>Fungi</taxon>
        <taxon>Dikarya</taxon>
        <taxon>Basidiomycota</taxon>
        <taxon>Agaricomycotina</taxon>
        <taxon>Agaricomycetes</taxon>
        <taxon>Polyporales</taxon>
        <taxon>Meruliaceae</taxon>
        <taxon>Hermanssonia</taxon>
    </lineage>
</organism>
<accession>A0A2R6QF37</accession>
<dbReference type="PROSITE" id="PS50969">
    <property type="entry name" value="FCP1"/>
    <property type="match status" value="1"/>
</dbReference>
<dbReference type="Proteomes" id="UP000186601">
    <property type="component" value="Unassembled WGS sequence"/>
</dbReference>
<name>A0A2R6QF37_9APHY</name>
<dbReference type="PANTHER" id="PTHR12210">
    <property type="entry name" value="DULLARD PROTEIN PHOSPHATASE"/>
    <property type="match status" value="1"/>
</dbReference>
<proteinExistence type="predicted"/>
<dbReference type="InterPro" id="IPR023214">
    <property type="entry name" value="HAD_sf"/>
</dbReference>
<dbReference type="InterPro" id="IPR011948">
    <property type="entry name" value="Dullard_phosphatase"/>
</dbReference>
<feature type="compositionally biased region" description="Polar residues" evidence="1">
    <location>
        <begin position="21"/>
        <end position="40"/>
    </location>
</feature>
<dbReference type="GO" id="GO:0016791">
    <property type="term" value="F:phosphatase activity"/>
    <property type="evidence" value="ECO:0007669"/>
    <property type="project" value="InterPro"/>
</dbReference>